<dbReference type="Gene3D" id="3.40.50.200">
    <property type="entry name" value="Peptidase S8/S53 domain"/>
    <property type="match status" value="2"/>
</dbReference>
<organism evidence="9 10">
    <name type="scientific">Lishizhenia tianjinensis</name>
    <dbReference type="NCBI Taxonomy" id="477690"/>
    <lineage>
        <taxon>Bacteria</taxon>
        <taxon>Pseudomonadati</taxon>
        <taxon>Bacteroidota</taxon>
        <taxon>Flavobacteriia</taxon>
        <taxon>Flavobacteriales</taxon>
        <taxon>Crocinitomicaceae</taxon>
        <taxon>Lishizhenia</taxon>
    </lineage>
</organism>
<evidence type="ECO:0000256" key="1">
    <source>
        <dbReference type="ARBA" id="ARBA00011073"/>
    </source>
</evidence>
<dbReference type="PROSITE" id="PS00136">
    <property type="entry name" value="SUBTILASE_ASP"/>
    <property type="match status" value="1"/>
</dbReference>
<dbReference type="CDD" id="cd07483">
    <property type="entry name" value="Peptidases_S8_Subtilisin_Novo-like"/>
    <property type="match status" value="1"/>
</dbReference>
<dbReference type="GO" id="GO:0004252">
    <property type="term" value="F:serine-type endopeptidase activity"/>
    <property type="evidence" value="ECO:0007669"/>
    <property type="project" value="UniProtKB-UniRule"/>
</dbReference>
<sequence length="556" mass="60944">MKRRFLKIILPALAVTYFSSAYAQLNEKPSTEEIKNWYNGEAGMNTEAAYKKMKKKESSEVVVAVIDSGIDIDHEDLQGQIWVNADEIPGNGIDDDNNGYIDDIHGWNFLGNADGTNQNETRLELTRLYAQLNPRFASVTEAEVSAAEMDDYKLYLEVKAEYEATKQRYEAIVARYNTLANEVIPAAMAAAEEALGADYTLEQLQNWEPTTEDGNQHKSIALEVKQGNLSAEMLMGAVESLQGRLHANYNAYYDDRSIIGDNPYDILDVNYGNNDVEGPDALHGTHVGGIIGAVRGNGKGGDGVAENVKLMSLRAVPNGDEHDKDIALAIRYAVDNGAQIINGSFGKNYSPNGKWVYDAIKYAESKGVLFVHAAGNDHKDVDVEPNYPTSYYPFQTEEFSLYLTIGASSRYLATEVVDSITVPSQLAASFSNYGQTRVDVFAPGLEIYNTVQGDTTYLAIQGTSMASPMVAGAAAFLKSYFPELNMLQIKNILLETAKTYENLEVVKPGASMRDLNNIETIAFSKLSVTGGTIDLLAATEAAQKLSKELAKKNKKK</sequence>
<dbReference type="Proteomes" id="UP000236454">
    <property type="component" value="Unassembled WGS sequence"/>
</dbReference>
<dbReference type="EMBL" id="FPAS01000001">
    <property type="protein sequence ID" value="SFT48949.1"/>
    <property type="molecule type" value="Genomic_DNA"/>
</dbReference>
<keyword evidence="2 5" id="KW-0645">Protease</keyword>
<dbReference type="SUPFAM" id="SSF52743">
    <property type="entry name" value="Subtilisin-like"/>
    <property type="match status" value="1"/>
</dbReference>
<dbReference type="STRING" id="477690.SAMN05216474_0850"/>
<comment type="similarity">
    <text evidence="1 5 6">Belongs to the peptidase S8 family.</text>
</comment>
<reference evidence="9 10" key="1">
    <citation type="submission" date="2016-10" db="EMBL/GenBank/DDBJ databases">
        <authorList>
            <person name="de Groot N.N."/>
        </authorList>
    </citation>
    <scope>NUCLEOTIDE SEQUENCE [LARGE SCALE GENOMIC DNA]</scope>
    <source>
        <strain evidence="9 10">CGMCC 1.7005</strain>
    </source>
</reference>
<dbReference type="InterPro" id="IPR034080">
    <property type="entry name" value="Protease_P7-like_dom"/>
</dbReference>
<evidence type="ECO:0000256" key="2">
    <source>
        <dbReference type="ARBA" id="ARBA00022670"/>
    </source>
</evidence>
<dbReference type="PROSITE" id="PS00138">
    <property type="entry name" value="SUBTILASE_SER"/>
    <property type="match status" value="1"/>
</dbReference>
<dbReference type="OrthoDB" id="9798386at2"/>
<feature type="domain" description="Peptidase S8/S53" evidence="8">
    <location>
        <begin position="59"/>
        <end position="500"/>
    </location>
</feature>
<protein>
    <submittedName>
        <fullName evidence="9">Subtilase family protein</fullName>
    </submittedName>
</protein>
<dbReference type="Pfam" id="PF00082">
    <property type="entry name" value="Peptidase_S8"/>
    <property type="match status" value="1"/>
</dbReference>
<dbReference type="RefSeq" id="WP_090246691.1">
    <property type="nucleotide sequence ID" value="NZ_FPAS01000001.1"/>
</dbReference>
<dbReference type="InterPro" id="IPR051048">
    <property type="entry name" value="Peptidase_S8/S53_subtilisin"/>
</dbReference>
<feature type="active site" description="Charge relay system" evidence="5">
    <location>
        <position position="67"/>
    </location>
</feature>
<keyword evidence="4 5" id="KW-0720">Serine protease</keyword>
<proteinExistence type="inferred from homology"/>
<dbReference type="PROSITE" id="PS51892">
    <property type="entry name" value="SUBTILASE"/>
    <property type="match status" value="1"/>
</dbReference>
<dbReference type="PANTHER" id="PTHR43399">
    <property type="entry name" value="SUBTILISIN-RELATED"/>
    <property type="match status" value="1"/>
</dbReference>
<evidence type="ECO:0000256" key="7">
    <source>
        <dbReference type="SAM" id="SignalP"/>
    </source>
</evidence>
<evidence type="ECO:0000259" key="8">
    <source>
        <dbReference type="Pfam" id="PF00082"/>
    </source>
</evidence>
<dbReference type="PRINTS" id="PR00723">
    <property type="entry name" value="SUBTILISIN"/>
</dbReference>
<keyword evidence="7" id="KW-0732">Signal</keyword>
<keyword evidence="3 5" id="KW-0378">Hydrolase</keyword>
<dbReference type="InterPro" id="IPR036852">
    <property type="entry name" value="Peptidase_S8/S53_dom_sf"/>
</dbReference>
<feature type="active site" description="Charge relay system" evidence="5">
    <location>
        <position position="464"/>
    </location>
</feature>
<evidence type="ECO:0000313" key="10">
    <source>
        <dbReference type="Proteomes" id="UP000236454"/>
    </source>
</evidence>
<name>A0A1I6YEJ7_9FLAO</name>
<evidence type="ECO:0000256" key="6">
    <source>
        <dbReference type="RuleBase" id="RU003355"/>
    </source>
</evidence>
<evidence type="ECO:0000256" key="3">
    <source>
        <dbReference type="ARBA" id="ARBA00022801"/>
    </source>
</evidence>
<keyword evidence="10" id="KW-1185">Reference proteome</keyword>
<dbReference type="AlphaFoldDB" id="A0A1I6YEJ7"/>
<feature type="signal peptide" evidence="7">
    <location>
        <begin position="1"/>
        <end position="23"/>
    </location>
</feature>
<dbReference type="InterPro" id="IPR023828">
    <property type="entry name" value="Peptidase_S8_Ser-AS"/>
</dbReference>
<feature type="active site" description="Charge relay system" evidence="5">
    <location>
        <position position="283"/>
    </location>
</feature>
<dbReference type="InterPro" id="IPR000209">
    <property type="entry name" value="Peptidase_S8/S53_dom"/>
</dbReference>
<dbReference type="InterPro" id="IPR022398">
    <property type="entry name" value="Peptidase_S8_His-AS"/>
</dbReference>
<dbReference type="InterPro" id="IPR023827">
    <property type="entry name" value="Peptidase_S8_Asp-AS"/>
</dbReference>
<feature type="chain" id="PRO_5014731554" evidence="7">
    <location>
        <begin position="24"/>
        <end position="556"/>
    </location>
</feature>
<dbReference type="PANTHER" id="PTHR43399:SF4">
    <property type="entry name" value="CELL WALL-ASSOCIATED PROTEASE"/>
    <property type="match status" value="1"/>
</dbReference>
<dbReference type="PROSITE" id="PS00137">
    <property type="entry name" value="SUBTILASE_HIS"/>
    <property type="match status" value="1"/>
</dbReference>
<gene>
    <name evidence="9" type="ORF">SAMN05216474_0850</name>
</gene>
<evidence type="ECO:0000256" key="4">
    <source>
        <dbReference type="ARBA" id="ARBA00022825"/>
    </source>
</evidence>
<evidence type="ECO:0000313" key="9">
    <source>
        <dbReference type="EMBL" id="SFT48949.1"/>
    </source>
</evidence>
<evidence type="ECO:0000256" key="5">
    <source>
        <dbReference type="PROSITE-ProRule" id="PRU01240"/>
    </source>
</evidence>
<accession>A0A1I6YEJ7</accession>
<dbReference type="GO" id="GO:0006508">
    <property type="term" value="P:proteolysis"/>
    <property type="evidence" value="ECO:0007669"/>
    <property type="project" value="UniProtKB-KW"/>
</dbReference>
<dbReference type="InterPro" id="IPR015500">
    <property type="entry name" value="Peptidase_S8_subtilisin-rel"/>
</dbReference>